<dbReference type="Proteomes" id="UP001195769">
    <property type="component" value="Unassembled WGS sequence"/>
</dbReference>
<dbReference type="EMBL" id="JABBWK010000111">
    <property type="protein sequence ID" value="KAG1893006.1"/>
    <property type="molecule type" value="Genomic_DNA"/>
</dbReference>
<proteinExistence type="predicted"/>
<dbReference type="GeneID" id="64658964"/>
<protein>
    <submittedName>
        <fullName evidence="1">Uncharacterized protein</fullName>
    </submittedName>
</protein>
<dbReference type="Pfam" id="PF18758">
    <property type="entry name" value="KDZ"/>
    <property type="match status" value="1"/>
</dbReference>
<evidence type="ECO:0000313" key="2">
    <source>
        <dbReference type="Proteomes" id="UP001195769"/>
    </source>
</evidence>
<comment type="caution">
    <text evidence="1">The sequence shown here is derived from an EMBL/GenBank/DDBJ whole genome shotgun (WGS) entry which is preliminary data.</text>
</comment>
<reference evidence="1" key="1">
    <citation type="journal article" date="2020" name="New Phytol.">
        <title>Comparative genomics reveals dynamic genome evolution in host specialist ectomycorrhizal fungi.</title>
        <authorList>
            <person name="Lofgren L.A."/>
            <person name="Nguyen N.H."/>
            <person name="Vilgalys R."/>
            <person name="Ruytinx J."/>
            <person name="Liao H.L."/>
            <person name="Branco S."/>
            <person name="Kuo A."/>
            <person name="LaButti K."/>
            <person name="Lipzen A."/>
            <person name="Andreopoulos W."/>
            <person name="Pangilinan J."/>
            <person name="Riley R."/>
            <person name="Hundley H."/>
            <person name="Na H."/>
            <person name="Barry K."/>
            <person name="Grigoriev I.V."/>
            <person name="Stajich J.E."/>
            <person name="Kennedy P.G."/>
        </authorList>
    </citation>
    <scope>NUCLEOTIDE SEQUENCE</scope>
    <source>
        <strain evidence="1">FC203</strain>
    </source>
</reference>
<dbReference type="InterPro" id="IPR040521">
    <property type="entry name" value="KDZ"/>
</dbReference>
<dbReference type="RefSeq" id="XP_041218582.1">
    <property type="nucleotide sequence ID" value="XM_041364666.1"/>
</dbReference>
<organism evidence="1 2">
    <name type="scientific">Suillus fuscotomentosus</name>
    <dbReference type="NCBI Taxonomy" id="1912939"/>
    <lineage>
        <taxon>Eukaryota</taxon>
        <taxon>Fungi</taxon>
        <taxon>Dikarya</taxon>
        <taxon>Basidiomycota</taxon>
        <taxon>Agaricomycotina</taxon>
        <taxon>Agaricomycetes</taxon>
        <taxon>Agaricomycetidae</taxon>
        <taxon>Boletales</taxon>
        <taxon>Suillineae</taxon>
        <taxon>Suillaceae</taxon>
        <taxon>Suillus</taxon>
    </lineage>
</organism>
<dbReference type="PANTHER" id="PTHR33096:SF1">
    <property type="entry name" value="CXC1-LIKE CYSTEINE CLUSTER ASSOCIATED WITH KDZ TRANSPOSASES DOMAIN-CONTAINING PROTEIN"/>
    <property type="match status" value="1"/>
</dbReference>
<accession>A0AAD4HEA4</accession>
<evidence type="ECO:0000313" key="1">
    <source>
        <dbReference type="EMBL" id="KAG1893006.1"/>
    </source>
</evidence>
<gene>
    <name evidence="1" type="ORF">F5891DRAFT_1131416</name>
</gene>
<name>A0AAD4HEA4_9AGAM</name>
<sequence>MFDGFNGDDNFGSSVLDRSESVNISHAGGELHELTRQLISDFWKGNSQTCGHRADYRTRRDRTRCCTEAFDQQMSALTHAYLDWNLANGGSDGSQAIDCVVVLMPSHYALDTERLPLTILLTDSFIASALVRQGVVLCSPISPSTGVTMQALNFYHIAHQRNPHFSIQAYVQFHRYLSCQFSIMLDVYLQTLSDVKSLVHEAIGCSNSNWCLMHVCPACTYTLKDEDTLKFHLLYTMDGNDSLKQVLKKVVRDDSEYLDDDNDIPLPRSAELPSTQSVGGDQYLTRDYVNSFTGDSSVDMLSVDDKENPCAGHWNNMKDEKTRRMWGVFDESGIFMAVCRHGFSLIIMDMVQSGKQSKYPLAVVSKLLKVFGKDLGGGYDIGCRFKTTLNQSVLGQSACELNHTSLIGAFHGHAHKHLCQLDHLTTYVKGLGLENLEGCEQTFSKLNTLTSLVCYSSIFHRHQAIANYFQHTDDFEVYANLSTFLYNNYTQALGILHNGQSMLPQFMCELGITNDSIFENWLVEECAYLMLLNQEPKQETLQMEYWQKLVNMTASKKDLDVASVPWSISTPSSASFGSRDIATTIRIETAHRHAIENYEKDLKVLEVKLRDVGCLVANRKFQWALDSLEGLVVARIFELSKMNRYKLQKHIGRALQACSAAIQMALNCYNTAACALSPPHARQDVSQHAWATPTGRLAMDTYYKMQHAREEIQRLNIKVKRMVTYLRDEDLYLCKCEKQLQIIHPALAYQVSVHCNIYARFTEHHFCRLVSMSKLHGFTGSLSPGVTSEESPGAKNVEDGIVDLDDEEGVEVDWEEQSRILEDILQVTFDV</sequence>
<dbReference type="AlphaFoldDB" id="A0AAD4HEA4"/>
<dbReference type="PANTHER" id="PTHR33096">
    <property type="entry name" value="CXC2 DOMAIN-CONTAINING PROTEIN"/>
    <property type="match status" value="1"/>
</dbReference>
<keyword evidence="2" id="KW-1185">Reference proteome</keyword>